<name>A0A0C2TQJ6_AMAMK</name>
<evidence type="ECO:0000313" key="2">
    <source>
        <dbReference type="EMBL" id="KIL69509.1"/>
    </source>
</evidence>
<dbReference type="Proteomes" id="UP000054549">
    <property type="component" value="Unassembled WGS sequence"/>
</dbReference>
<keyword evidence="3" id="KW-1185">Reference proteome</keyword>
<dbReference type="SMART" id="SM00762">
    <property type="entry name" value="Cog4"/>
    <property type="match status" value="1"/>
</dbReference>
<accession>A0A0C2TQJ6</accession>
<dbReference type="InterPro" id="IPR013167">
    <property type="entry name" value="COG4_M"/>
</dbReference>
<evidence type="ECO:0000259" key="1">
    <source>
        <dbReference type="SMART" id="SM00762"/>
    </source>
</evidence>
<dbReference type="HOGENOM" id="CLU_014853_2_0_1"/>
<dbReference type="Gene3D" id="1.10.287.1060">
    <property type="entry name" value="ESAT-6-like"/>
    <property type="match status" value="1"/>
</dbReference>
<protein>
    <recommendedName>
        <fullName evidence="1">COG4 transport protein middle alpha-helical bundle domain-containing protein</fullName>
    </recommendedName>
</protein>
<dbReference type="InParanoid" id="A0A0C2TQJ6"/>
<dbReference type="InterPro" id="IPR048684">
    <property type="entry name" value="COG4_C"/>
</dbReference>
<reference evidence="2 3" key="1">
    <citation type="submission" date="2014-04" db="EMBL/GenBank/DDBJ databases">
        <title>Evolutionary Origins and Diversification of the Mycorrhizal Mutualists.</title>
        <authorList>
            <consortium name="DOE Joint Genome Institute"/>
            <consortium name="Mycorrhizal Genomics Consortium"/>
            <person name="Kohler A."/>
            <person name="Kuo A."/>
            <person name="Nagy L.G."/>
            <person name="Floudas D."/>
            <person name="Copeland A."/>
            <person name="Barry K.W."/>
            <person name="Cichocki N."/>
            <person name="Veneault-Fourrey C."/>
            <person name="LaButti K."/>
            <person name="Lindquist E.A."/>
            <person name="Lipzen A."/>
            <person name="Lundell T."/>
            <person name="Morin E."/>
            <person name="Murat C."/>
            <person name="Riley R."/>
            <person name="Ohm R."/>
            <person name="Sun H."/>
            <person name="Tunlid A."/>
            <person name="Henrissat B."/>
            <person name="Grigoriev I.V."/>
            <person name="Hibbett D.S."/>
            <person name="Martin F."/>
        </authorList>
    </citation>
    <scope>NUCLEOTIDE SEQUENCE [LARGE SCALE GENOMIC DNA]</scope>
    <source>
        <strain evidence="2 3">Koide BX008</strain>
    </source>
</reference>
<dbReference type="AlphaFoldDB" id="A0A0C2TQJ6"/>
<dbReference type="PANTHER" id="PTHR24016:SF0">
    <property type="entry name" value="CONSERVED OLIGOMERIC GOLGI COMPLEX SUBUNIT 4"/>
    <property type="match status" value="1"/>
</dbReference>
<dbReference type="Pfam" id="PF20662">
    <property type="entry name" value="COG4_C"/>
    <property type="match status" value="1"/>
</dbReference>
<evidence type="ECO:0000313" key="3">
    <source>
        <dbReference type="Proteomes" id="UP000054549"/>
    </source>
</evidence>
<dbReference type="OrthoDB" id="47059at2759"/>
<dbReference type="STRING" id="946122.A0A0C2TQJ6"/>
<dbReference type="InterPro" id="IPR048682">
    <property type="entry name" value="COG4"/>
</dbReference>
<sequence>MSVPQEIIFGLFAETVVPNASHHLPPPQMLQDSREQLLAIFIRNFQHASQTRDSAATSRFFKLFPAIGWEKEGLEVYSRFIVELIRVRISTGASAISSTYHTTALAMLLENIAIVVHQHQPIVDKYYGSGKMKPVLTTLLDECDDIIENLLEKWEREKFANLKLPELLEQTTRLLTLQSFHQETIPFDLRDLDKIVSDLAIMVCRWSLFKSFIASSINTTSGATQSNDHPTPFDLSSTKSNRLFERLETAYYVPLELRYLCSIIDKAYHLSESNRLEDPTITTTPDDVFYVLKVILKRLLPMGSLTATQQTLEGLRDVMDHKYLGLLKKKLDDTAGNLNTYRPDRPERESRISLIATLNDLDVSGSHLLQLVKDITDDSSLYQCYEHGQQTVAKQHVSSLGSLKGRLDSILKIGLELLFNQFLRPRLRNLIPEVFKDVSYVLNDEAYSTMEYREIIKKRFIRLWESALDGYKEIFTEHNFGLVFAMSVEALIRPWEKMVTSLRFNELGAMRFDFDLRSIVSYLSAQTTLGDIREKFVRLQQVSLLLNLDGEEDVAEFYNGSGIRWKLTLQEAKAVVSIRV</sequence>
<dbReference type="EMBL" id="KN818225">
    <property type="protein sequence ID" value="KIL69509.1"/>
    <property type="molecule type" value="Genomic_DNA"/>
</dbReference>
<dbReference type="Gene3D" id="1.20.58.1970">
    <property type="match status" value="1"/>
</dbReference>
<gene>
    <name evidence="2" type="ORF">M378DRAFT_156704</name>
</gene>
<dbReference type="Pfam" id="PF08318">
    <property type="entry name" value="COG4_m"/>
    <property type="match status" value="1"/>
</dbReference>
<dbReference type="FunCoup" id="A0A0C2TQJ6">
    <property type="interactions" value="569"/>
</dbReference>
<proteinExistence type="predicted"/>
<feature type="domain" description="COG4 transport protein middle alpha-helical bundle" evidence="1">
    <location>
        <begin position="30"/>
        <end position="332"/>
    </location>
</feature>
<dbReference type="PANTHER" id="PTHR24016">
    <property type="entry name" value="CONSERVED OLIGOMERIC GOLGI COMPLEX SUBUNIT 4"/>
    <property type="match status" value="1"/>
</dbReference>
<organism evidence="2 3">
    <name type="scientific">Amanita muscaria (strain Koide BX008)</name>
    <dbReference type="NCBI Taxonomy" id="946122"/>
    <lineage>
        <taxon>Eukaryota</taxon>
        <taxon>Fungi</taxon>
        <taxon>Dikarya</taxon>
        <taxon>Basidiomycota</taxon>
        <taxon>Agaricomycotina</taxon>
        <taxon>Agaricomycetes</taxon>
        <taxon>Agaricomycetidae</taxon>
        <taxon>Agaricales</taxon>
        <taxon>Pluteineae</taxon>
        <taxon>Amanitaceae</taxon>
        <taxon>Amanita</taxon>
    </lineage>
</organism>